<dbReference type="PANTHER" id="PTHR32089">
    <property type="entry name" value="METHYL-ACCEPTING CHEMOTAXIS PROTEIN MCPB"/>
    <property type="match status" value="1"/>
</dbReference>
<feature type="domain" description="HAMP" evidence="10">
    <location>
        <begin position="336"/>
        <end position="389"/>
    </location>
</feature>
<dbReference type="InterPro" id="IPR029151">
    <property type="entry name" value="Sensor-like_sf"/>
</dbReference>
<evidence type="ECO:0000259" key="10">
    <source>
        <dbReference type="PROSITE" id="PS50885"/>
    </source>
</evidence>
<evidence type="ECO:0000256" key="4">
    <source>
        <dbReference type="ARBA" id="ARBA00029447"/>
    </source>
</evidence>
<dbReference type="Gene3D" id="1.10.287.950">
    <property type="entry name" value="Methyl-accepting chemotaxis protein"/>
    <property type="match status" value="1"/>
</dbReference>
<dbReference type="Proteomes" id="UP000324065">
    <property type="component" value="Unassembled WGS sequence"/>
</dbReference>
<feature type="transmembrane region" description="Helical" evidence="7">
    <location>
        <begin position="43"/>
        <end position="66"/>
    </location>
</feature>
<keyword evidence="7" id="KW-0812">Transmembrane</keyword>
<comment type="similarity">
    <text evidence="4">Belongs to the methyl-accepting chemotaxis (MCP) protein family.</text>
</comment>
<feature type="region of interest" description="Disordered" evidence="6">
    <location>
        <begin position="461"/>
        <end position="487"/>
    </location>
</feature>
<evidence type="ECO:0000256" key="7">
    <source>
        <dbReference type="SAM" id="Phobius"/>
    </source>
</evidence>
<feature type="compositionally biased region" description="Low complexity" evidence="6">
    <location>
        <begin position="467"/>
        <end position="479"/>
    </location>
</feature>
<dbReference type="PANTHER" id="PTHR32089:SF112">
    <property type="entry name" value="LYSOZYME-LIKE PROTEIN-RELATED"/>
    <property type="match status" value="1"/>
</dbReference>
<dbReference type="CDD" id="cd11386">
    <property type="entry name" value="MCP_signal"/>
    <property type="match status" value="1"/>
</dbReference>
<feature type="transmembrane region" description="Helical" evidence="7">
    <location>
        <begin position="316"/>
        <end position="335"/>
    </location>
</feature>
<comment type="caution">
    <text evidence="11">The sequence shown here is derived from an EMBL/GenBank/DDBJ whole genome shotgun (WGS) entry which is preliminary data.</text>
</comment>
<evidence type="ECO:0000256" key="1">
    <source>
        <dbReference type="ARBA" id="ARBA00004429"/>
    </source>
</evidence>
<dbReference type="InterPro" id="IPR029150">
    <property type="entry name" value="dCache_3"/>
</dbReference>
<name>A0A5M6IGK6_9PROT</name>
<dbReference type="SMART" id="SM00283">
    <property type="entry name" value="MA"/>
    <property type="match status" value="1"/>
</dbReference>
<dbReference type="AlphaFoldDB" id="A0A5M6IGK6"/>
<dbReference type="EMBL" id="VWPJ01000002">
    <property type="protein sequence ID" value="KAA5606889.1"/>
    <property type="molecule type" value="Genomic_DNA"/>
</dbReference>
<comment type="subcellular location">
    <subcellularLocation>
        <location evidence="1">Cell inner membrane</location>
        <topology evidence="1">Multi-pass membrane protein</topology>
    </subcellularLocation>
</comment>
<proteinExistence type="inferred from homology"/>
<dbReference type="GO" id="GO:0005886">
    <property type="term" value="C:plasma membrane"/>
    <property type="evidence" value="ECO:0007669"/>
    <property type="project" value="UniProtKB-SubCell"/>
</dbReference>
<accession>A0A5M6IGK6</accession>
<dbReference type="InterPro" id="IPR003660">
    <property type="entry name" value="HAMP_dom"/>
</dbReference>
<evidence type="ECO:0000256" key="2">
    <source>
        <dbReference type="ARBA" id="ARBA00022519"/>
    </source>
</evidence>
<dbReference type="Gene3D" id="6.10.340.10">
    <property type="match status" value="1"/>
</dbReference>
<dbReference type="InterPro" id="IPR000727">
    <property type="entry name" value="T_SNARE_dom"/>
</dbReference>
<dbReference type="OrthoDB" id="1776073at2"/>
<evidence type="ECO:0000313" key="11">
    <source>
        <dbReference type="EMBL" id="KAA5606889.1"/>
    </source>
</evidence>
<keyword evidence="3 5" id="KW-0807">Transducer</keyword>
<evidence type="ECO:0008006" key="13">
    <source>
        <dbReference type="Google" id="ProtNLM"/>
    </source>
</evidence>
<dbReference type="SUPFAM" id="SSF58104">
    <property type="entry name" value="Methyl-accepting chemotaxis protein (MCP) signaling domain"/>
    <property type="match status" value="1"/>
</dbReference>
<dbReference type="PROSITE" id="PS50111">
    <property type="entry name" value="CHEMOTAXIS_TRANSDUC_2"/>
    <property type="match status" value="1"/>
</dbReference>
<evidence type="ECO:0000256" key="6">
    <source>
        <dbReference type="SAM" id="MobiDB-lite"/>
    </source>
</evidence>
<keyword evidence="2" id="KW-0997">Cell inner membrane</keyword>
<dbReference type="InterPro" id="IPR025991">
    <property type="entry name" value="Chemoreceptor_zinc-bind_dom"/>
</dbReference>
<keyword evidence="12" id="KW-1185">Reference proteome</keyword>
<evidence type="ECO:0000256" key="5">
    <source>
        <dbReference type="PROSITE-ProRule" id="PRU00284"/>
    </source>
</evidence>
<dbReference type="SUPFAM" id="SSF103190">
    <property type="entry name" value="Sensory domain-like"/>
    <property type="match status" value="1"/>
</dbReference>
<feature type="domain" description="Methyl-accepting transducer" evidence="8">
    <location>
        <begin position="418"/>
        <end position="654"/>
    </location>
</feature>
<keyword evidence="7" id="KW-0472">Membrane</keyword>
<gene>
    <name evidence="11" type="ORF">F1188_02960</name>
</gene>
<dbReference type="Pfam" id="PF00015">
    <property type="entry name" value="MCPsignal"/>
    <property type="match status" value="1"/>
</dbReference>
<dbReference type="GO" id="GO:0007165">
    <property type="term" value="P:signal transduction"/>
    <property type="evidence" value="ECO:0007669"/>
    <property type="project" value="UniProtKB-KW"/>
</dbReference>
<evidence type="ECO:0000313" key="12">
    <source>
        <dbReference type="Proteomes" id="UP000324065"/>
    </source>
</evidence>
<evidence type="ECO:0000259" key="8">
    <source>
        <dbReference type="PROSITE" id="PS50111"/>
    </source>
</evidence>
<protein>
    <recommendedName>
        <fullName evidence="13">Methyl-accepting chemotaxis protein</fullName>
    </recommendedName>
</protein>
<sequence>MFSVWSFNPSANTVVSGMDRGDSIANAATGRGGRFRMSIVARLMVALGAFSLVSAVAIALVFTVFMEDLTTEAQHRHLHGLLDTLRQELNAEGEKALALATLVAQTPATQAALAEGDRDALLAQYQGAFAHLRDTFGVRQFQFHRPPATSFLRVHKPETFGDDLSSFRRTVVQANTDRTPIHGLELGVAGLGMRGVTPVEYNGQPVGSVEVGLSFGPAFFDTFARDHGVDVALYLRKPGGRWDTFAATSEAPADEGRLRAALQDGIQVYQAQGADHEEAVIAAPIPDYEGKTIGVAVIALDSSPYLAQIADARARAVIASLVTLAVALMAGFVIARGIGGTLRLASDALSRFAQKDFSVDLPKARGHGETARVIQALHDFRAQTLKLHETENEQAAYLERVNAQRDDLERQSRKVLRGVVAATVEANEAIVALIHMMRDVDVATEQSQAMASAVEEMVAATREISESSDNAASEAEGARGAAGDGVSGATRAVDTMEGIHSAVSAASQRVDILADASSQIGDIVRQIEEIADQTNLLALNATIEAARAGDAGKGFAVVANQVKSLANQTARATEDIRGRIDTLRDEMASIIHAMENGASAVQDGRGVVTDMGTQLQTIASSISTVTTRMHDIASILGQQTKATNEIAEGTTSIASLSQRNSDEVKEALIAMERATTALNAHVAAFAGHGGPIVLVEIAKNDHIMFKKRVLDAVTGRVPLAERDLPDHLTCRLGRWYAQITDARLKAHPAFAALEAPHRQVHNCGKEAVHKASVGDGDGALEAMDCLQTASHDVIRLLTDMSTAIEAMEGAEREAVS</sequence>
<evidence type="ECO:0000256" key="3">
    <source>
        <dbReference type="ARBA" id="ARBA00023224"/>
    </source>
</evidence>
<keyword evidence="2" id="KW-1003">Cell membrane</keyword>
<keyword evidence="7" id="KW-1133">Transmembrane helix</keyword>
<dbReference type="PROSITE" id="PS50885">
    <property type="entry name" value="HAMP"/>
    <property type="match status" value="1"/>
</dbReference>
<dbReference type="InterPro" id="IPR004089">
    <property type="entry name" value="MCPsignal_dom"/>
</dbReference>
<feature type="domain" description="T-SNARE coiled-coil homology" evidence="9">
    <location>
        <begin position="605"/>
        <end position="667"/>
    </location>
</feature>
<organism evidence="11 12">
    <name type="scientific">Roseospira marina</name>
    <dbReference type="NCBI Taxonomy" id="140057"/>
    <lineage>
        <taxon>Bacteria</taxon>
        <taxon>Pseudomonadati</taxon>
        <taxon>Pseudomonadota</taxon>
        <taxon>Alphaproteobacteria</taxon>
        <taxon>Rhodospirillales</taxon>
        <taxon>Rhodospirillaceae</taxon>
        <taxon>Roseospira</taxon>
    </lineage>
</organism>
<dbReference type="PROSITE" id="PS50192">
    <property type="entry name" value="T_SNARE"/>
    <property type="match status" value="1"/>
</dbReference>
<dbReference type="Gene3D" id="1.20.120.30">
    <property type="entry name" value="Aspartate receptor, ligand-binding domain"/>
    <property type="match status" value="1"/>
</dbReference>
<dbReference type="Gene3D" id="3.30.450.20">
    <property type="entry name" value="PAS domain"/>
    <property type="match status" value="1"/>
</dbReference>
<evidence type="ECO:0000259" key="9">
    <source>
        <dbReference type="PROSITE" id="PS50192"/>
    </source>
</evidence>
<dbReference type="Pfam" id="PF13682">
    <property type="entry name" value="CZB"/>
    <property type="match status" value="1"/>
</dbReference>
<reference evidence="11 12" key="1">
    <citation type="submission" date="2019-09" db="EMBL/GenBank/DDBJ databases">
        <title>Genome sequence of Roseospira marina, one of the more divergent members of the non-sulfur purple photosynthetic bacterial family, the Rhodospirillaceae.</title>
        <authorList>
            <person name="Meyer T."/>
            <person name="Kyndt J."/>
        </authorList>
    </citation>
    <scope>NUCLEOTIDE SEQUENCE [LARGE SCALE GENOMIC DNA]</scope>
    <source>
        <strain evidence="11 12">DSM 15113</strain>
    </source>
</reference>
<dbReference type="Pfam" id="PF14827">
    <property type="entry name" value="dCache_3"/>
    <property type="match status" value="1"/>
</dbReference>